<organism evidence="2 3">
    <name type="scientific">Agathobacter rectalis</name>
    <dbReference type="NCBI Taxonomy" id="39491"/>
    <lineage>
        <taxon>Bacteria</taxon>
        <taxon>Bacillati</taxon>
        <taxon>Bacillota</taxon>
        <taxon>Clostridia</taxon>
        <taxon>Lachnospirales</taxon>
        <taxon>Lachnospiraceae</taxon>
        <taxon>Agathobacter</taxon>
    </lineage>
</organism>
<dbReference type="AlphaFoldDB" id="A0A414ZQ47"/>
<dbReference type="EMBL" id="QRKN01000001">
    <property type="protein sequence ID" value="RHI25376.1"/>
    <property type="molecule type" value="Genomic_DNA"/>
</dbReference>
<accession>A0A414ZQ47</accession>
<sequence length="404" mass="48341">MQSIKNIYEKIYDFENLHKAWEEARKGKRYRDDVLIFNRNYEEQLINIQNHLIYETYEVGKYHTFYVYEPKKRLIMSLPFKDRIVQWAIYRQLFPLYEKTFIFDSYACRKGKGTHKAADRLQYWLRQTERKPERYYYLKMDISKYFYRVDHDILLKILARRIKDQRLLNLLEKIINCESMNFGLPPGKEPDEVAVSDRLSNKGMPIGNLTSQMFANIYLNEVDQYAKHELGLHYYIRYMDDIIILHHDKKYLAEVKELLRAFLSDELRLDLNNKTTIRPCSMGVDFVGFRIWSTHRRLKKKTAVKIKRNLKNQIAKVKAGEERKDRLDRSVASYRGILSHFNSYGLRQSLNTLFKENGMVEKKEEVSRCTGNCNNCPNYTESYFCGFATPYCKLQGKEITHNVY</sequence>
<dbReference type="PANTHER" id="PTHR34047">
    <property type="entry name" value="NUCLEAR INTRON MATURASE 1, MITOCHONDRIAL-RELATED"/>
    <property type="match status" value="1"/>
</dbReference>
<evidence type="ECO:0000313" key="3">
    <source>
        <dbReference type="Proteomes" id="UP000285865"/>
    </source>
</evidence>
<dbReference type="Gene3D" id="3.30.70.270">
    <property type="match status" value="1"/>
</dbReference>
<dbReference type="Pfam" id="PF00078">
    <property type="entry name" value="RVT_1"/>
    <property type="match status" value="1"/>
</dbReference>
<feature type="domain" description="Reverse transcriptase" evidence="1">
    <location>
        <begin position="59"/>
        <end position="291"/>
    </location>
</feature>
<dbReference type="RefSeq" id="WP_118256998.1">
    <property type="nucleotide sequence ID" value="NZ_QRKN01000001.1"/>
</dbReference>
<dbReference type="InterPro" id="IPR043502">
    <property type="entry name" value="DNA/RNA_pol_sf"/>
</dbReference>
<dbReference type="Proteomes" id="UP000285865">
    <property type="component" value="Unassembled WGS sequence"/>
</dbReference>
<dbReference type="InterPro" id="IPR051083">
    <property type="entry name" value="GrpII_Intron_Splice-Mob/Def"/>
</dbReference>
<evidence type="ECO:0000313" key="2">
    <source>
        <dbReference type="EMBL" id="RHI25376.1"/>
    </source>
</evidence>
<dbReference type="SUPFAM" id="SSF56672">
    <property type="entry name" value="DNA/RNA polymerases"/>
    <property type="match status" value="1"/>
</dbReference>
<dbReference type="InterPro" id="IPR043128">
    <property type="entry name" value="Rev_trsase/Diguanyl_cyclase"/>
</dbReference>
<name>A0A414ZQ47_9FIRM</name>
<dbReference type="PANTHER" id="PTHR34047:SF8">
    <property type="entry name" value="PROTEIN YKFC"/>
    <property type="match status" value="1"/>
</dbReference>
<evidence type="ECO:0000259" key="1">
    <source>
        <dbReference type="PROSITE" id="PS50878"/>
    </source>
</evidence>
<comment type="caution">
    <text evidence="2">The sequence shown here is derived from an EMBL/GenBank/DDBJ whole genome shotgun (WGS) entry which is preliminary data.</text>
</comment>
<proteinExistence type="predicted"/>
<reference evidence="2 3" key="1">
    <citation type="submission" date="2018-08" db="EMBL/GenBank/DDBJ databases">
        <title>A genome reference for cultivated species of the human gut microbiota.</title>
        <authorList>
            <person name="Zou Y."/>
            <person name="Xue W."/>
            <person name="Luo G."/>
        </authorList>
    </citation>
    <scope>NUCLEOTIDE SEQUENCE [LARGE SCALE GENOMIC DNA]</scope>
    <source>
        <strain evidence="2 3">AM16-11</strain>
    </source>
</reference>
<dbReference type="PROSITE" id="PS50878">
    <property type="entry name" value="RT_POL"/>
    <property type="match status" value="1"/>
</dbReference>
<protein>
    <submittedName>
        <fullName evidence="2">RNA-dependent DNA polymerase</fullName>
    </submittedName>
</protein>
<gene>
    <name evidence="2" type="ORF">DW172_01390</name>
</gene>
<dbReference type="CDD" id="cd01651">
    <property type="entry name" value="RT_G2_intron"/>
    <property type="match status" value="1"/>
</dbReference>
<dbReference type="InterPro" id="IPR000477">
    <property type="entry name" value="RT_dom"/>
</dbReference>